<organism evidence="1">
    <name type="scientific">Macrococcus psychrotolerans</name>
    <dbReference type="NCBI Taxonomy" id="3039389"/>
    <lineage>
        <taxon>Bacteria</taxon>
        <taxon>Bacillati</taxon>
        <taxon>Bacillota</taxon>
        <taxon>Bacilli</taxon>
        <taxon>Bacillales</taxon>
        <taxon>Staphylococcaceae</taxon>
        <taxon>Macrococcus</taxon>
    </lineage>
</organism>
<sequence>MKAIFETLLPEQPIHQLVLQIDTDDDEGVEIAWHDDGISNILMKSEDLKVMNFDKYIYTWDTL</sequence>
<dbReference type="RefSeq" id="WP_420494168.1">
    <property type="nucleotide sequence ID" value="NZ_CP124577.1"/>
</dbReference>
<dbReference type="SUPFAM" id="SSF103032">
    <property type="entry name" value="Hypothetical protein YwqG"/>
    <property type="match status" value="1"/>
</dbReference>
<proteinExistence type="predicted"/>
<dbReference type="EMBL" id="CP124577">
    <property type="protein sequence ID" value="WZE67047.1"/>
    <property type="molecule type" value="Genomic_DNA"/>
</dbReference>
<gene>
    <name evidence="1" type="ORF">QA541_01985</name>
</gene>
<accession>A0AAU6RAA3</accession>
<protein>
    <submittedName>
        <fullName evidence="1">DUF1963 domain-containing protein</fullName>
    </submittedName>
</protein>
<dbReference type="Pfam" id="PF09234">
    <property type="entry name" value="DUF1963"/>
    <property type="match status" value="1"/>
</dbReference>
<evidence type="ECO:0000313" key="1">
    <source>
        <dbReference type="EMBL" id="WZE67047.1"/>
    </source>
</evidence>
<dbReference type="Gene3D" id="2.30.320.10">
    <property type="entry name" value="YwqG-like"/>
    <property type="match status" value="1"/>
</dbReference>
<name>A0AAU6RAA3_9STAP</name>
<dbReference type="InterPro" id="IPR035948">
    <property type="entry name" value="YwqG-like_sf"/>
</dbReference>
<reference evidence="1" key="1">
    <citation type="submission" date="2023-04" db="EMBL/GenBank/DDBJ databases">
        <title>Macrococci isolated from food, foodproducing animals, and human clinical materials.</title>
        <authorList>
            <person name="Maslanova I."/>
            <person name="Svec P."/>
            <person name="Sedlacek I."/>
            <person name="Novakova D."/>
            <person name="Keller J.E."/>
            <person name="Schwendener S."/>
            <person name="Finstrlova A."/>
            <person name="Botka T."/>
            <person name="Kovarovic V."/>
            <person name="Petras P."/>
            <person name="Perreten V."/>
            <person name="Pantucek R."/>
        </authorList>
    </citation>
    <scope>NUCLEOTIDE SEQUENCE</scope>
    <source>
        <strain evidence="1">NRL/St 21/332</strain>
    </source>
</reference>
<dbReference type="AlphaFoldDB" id="A0AAU6RAA3"/>
<dbReference type="InterPro" id="IPR015315">
    <property type="entry name" value="DUF1963"/>
</dbReference>